<evidence type="ECO:0000313" key="7">
    <source>
        <dbReference type="Proteomes" id="UP001172083"/>
    </source>
</evidence>
<dbReference type="Pfam" id="PF00196">
    <property type="entry name" value="GerE"/>
    <property type="match status" value="1"/>
</dbReference>
<keyword evidence="1 3" id="KW-0597">Phosphoprotein</keyword>
<reference evidence="6" key="1">
    <citation type="submission" date="2023-06" db="EMBL/GenBank/DDBJ databases">
        <title>Genomic of Agaribacillus aureum.</title>
        <authorList>
            <person name="Wang G."/>
        </authorList>
    </citation>
    <scope>NUCLEOTIDE SEQUENCE</scope>
    <source>
        <strain evidence="6">BMA12</strain>
    </source>
</reference>
<dbReference type="InterPro" id="IPR001789">
    <property type="entry name" value="Sig_transdc_resp-reg_receiver"/>
</dbReference>
<dbReference type="Gene3D" id="3.40.50.2300">
    <property type="match status" value="1"/>
</dbReference>
<dbReference type="PANTHER" id="PTHR43214:SF43">
    <property type="entry name" value="TWO-COMPONENT RESPONSE REGULATOR"/>
    <property type="match status" value="1"/>
</dbReference>
<evidence type="ECO:0000259" key="4">
    <source>
        <dbReference type="PROSITE" id="PS50043"/>
    </source>
</evidence>
<dbReference type="InterPro" id="IPR011006">
    <property type="entry name" value="CheY-like_superfamily"/>
</dbReference>
<organism evidence="6 7">
    <name type="scientific">Agaribacillus aureus</name>
    <dbReference type="NCBI Taxonomy" id="3051825"/>
    <lineage>
        <taxon>Bacteria</taxon>
        <taxon>Pseudomonadati</taxon>
        <taxon>Bacteroidota</taxon>
        <taxon>Cytophagia</taxon>
        <taxon>Cytophagales</taxon>
        <taxon>Splendidivirgaceae</taxon>
        <taxon>Agaribacillus</taxon>
    </lineage>
</organism>
<dbReference type="InterPro" id="IPR058245">
    <property type="entry name" value="NreC/VraR/RcsB-like_REC"/>
</dbReference>
<proteinExistence type="predicted"/>
<dbReference type="Proteomes" id="UP001172083">
    <property type="component" value="Unassembled WGS sequence"/>
</dbReference>
<sequence length="222" mass="24563">MKKIRLVLVDNHQVIIEGLRFLISHEPDIVIEGEASNSQEALGKIPVLQPDIVITDLSMPEMNGIELTEVVRERFPNVHVLILSRHEEEAYVKKAIGAGATGYLSKNISKEELVQAIREVGKGNLYFHTRIAQIITTELAVGIIKGTGQSAEKKNLTKRELEILKLIVDGYNSAQIGTKLLISKNTAENHRTNIMRKLGVNNTAGLVKFALKNNLIDDDGPN</sequence>
<gene>
    <name evidence="6" type="ORF">QQ020_02470</name>
</gene>
<keyword evidence="7" id="KW-1185">Reference proteome</keyword>
<accession>A0ABT8L1C9</accession>
<dbReference type="SMART" id="SM00421">
    <property type="entry name" value="HTH_LUXR"/>
    <property type="match status" value="1"/>
</dbReference>
<dbReference type="InterPro" id="IPR000792">
    <property type="entry name" value="Tscrpt_reg_LuxR_C"/>
</dbReference>
<dbReference type="InterPro" id="IPR039420">
    <property type="entry name" value="WalR-like"/>
</dbReference>
<dbReference type="InterPro" id="IPR016032">
    <property type="entry name" value="Sig_transdc_resp-reg_C-effctor"/>
</dbReference>
<dbReference type="PROSITE" id="PS50043">
    <property type="entry name" value="HTH_LUXR_2"/>
    <property type="match status" value="1"/>
</dbReference>
<dbReference type="PANTHER" id="PTHR43214">
    <property type="entry name" value="TWO-COMPONENT RESPONSE REGULATOR"/>
    <property type="match status" value="1"/>
</dbReference>
<name>A0ABT8L1C9_9BACT</name>
<dbReference type="EMBL" id="JAUJEB010000001">
    <property type="protein sequence ID" value="MDN5210887.1"/>
    <property type="molecule type" value="Genomic_DNA"/>
</dbReference>
<feature type="domain" description="HTH luxR-type" evidence="4">
    <location>
        <begin position="149"/>
        <end position="214"/>
    </location>
</feature>
<dbReference type="PRINTS" id="PR00038">
    <property type="entry name" value="HTHLUXR"/>
</dbReference>
<evidence type="ECO:0000259" key="5">
    <source>
        <dbReference type="PROSITE" id="PS50110"/>
    </source>
</evidence>
<evidence type="ECO:0000256" key="3">
    <source>
        <dbReference type="PROSITE-ProRule" id="PRU00169"/>
    </source>
</evidence>
<evidence type="ECO:0000256" key="1">
    <source>
        <dbReference type="ARBA" id="ARBA00022553"/>
    </source>
</evidence>
<dbReference type="SUPFAM" id="SSF52172">
    <property type="entry name" value="CheY-like"/>
    <property type="match status" value="1"/>
</dbReference>
<evidence type="ECO:0000313" key="6">
    <source>
        <dbReference type="EMBL" id="MDN5210887.1"/>
    </source>
</evidence>
<dbReference type="Pfam" id="PF00072">
    <property type="entry name" value="Response_reg"/>
    <property type="match status" value="1"/>
</dbReference>
<evidence type="ECO:0000256" key="2">
    <source>
        <dbReference type="ARBA" id="ARBA00023125"/>
    </source>
</evidence>
<comment type="caution">
    <text evidence="6">The sequence shown here is derived from an EMBL/GenBank/DDBJ whole genome shotgun (WGS) entry which is preliminary data.</text>
</comment>
<dbReference type="PROSITE" id="PS50110">
    <property type="entry name" value="RESPONSE_REGULATORY"/>
    <property type="match status" value="1"/>
</dbReference>
<feature type="domain" description="Response regulatory" evidence="5">
    <location>
        <begin position="5"/>
        <end position="121"/>
    </location>
</feature>
<dbReference type="CDD" id="cd17535">
    <property type="entry name" value="REC_NarL-like"/>
    <property type="match status" value="1"/>
</dbReference>
<feature type="modified residue" description="4-aspartylphosphate" evidence="3">
    <location>
        <position position="56"/>
    </location>
</feature>
<keyword evidence="2" id="KW-0238">DNA-binding</keyword>
<dbReference type="SUPFAM" id="SSF46894">
    <property type="entry name" value="C-terminal effector domain of the bipartite response regulators"/>
    <property type="match status" value="1"/>
</dbReference>
<dbReference type="CDD" id="cd06170">
    <property type="entry name" value="LuxR_C_like"/>
    <property type="match status" value="1"/>
</dbReference>
<dbReference type="RefSeq" id="WP_346756227.1">
    <property type="nucleotide sequence ID" value="NZ_JAUJEB010000001.1"/>
</dbReference>
<protein>
    <submittedName>
        <fullName evidence="6">Response regulator transcription factor</fullName>
    </submittedName>
</protein>
<dbReference type="SMART" id="SM00448">
    <property type="entry name" value="REC"/>
    <property type="match status" value="1"/>
</dbReference>